<sequence>MFTVIFTCLWLSLGDSMADSVGPFFTHKVVDEDDDVTLSCKYETTNPTGNYLHWYRQYPKSTPKFLLYISDSGTLSHNIPPHMSAKVHGDKKVDLLLSSAAVSDSALYYCALVPTVTGNPTTLYKNVDTLLIYGKQFCQCLRAVVLNPDQMGD</sequence>
<keyword evidence="5" id="KW-1279">T cell receptor</keyword>
<evidence type="ECO:0000256" key="3">
    <source>
        <dbReference type="ARBA" id="ARBA00023170"/>
    </source>
</evidence>
<dbReference type="PANTHER" id="PTHR19367">
    <property type="entry name" value="T-CELL RECEPTOR ALPHA CHAIN V REGION"/>
    <property type="match status" value="1"/>
</dbReference>
<dbReference type="AlphaFoldDB" id="A0A7J6B406"/>
<dbReference type="InterPro" id="IPR013106">
    <property type="entry name" value="Ig_V-set"/>
</dbReference>
<gene>
    <name evidence="8" type="ORF">AMELA_G00070470</name>
</gene>
<dbReference type="SMART" id="SM00409">
    <property type="entry name" value="IG"/>
    <property type="match status" value="1"/>
</dbReference>
<evidence type="ECO:0000256" key="5">
    <source>
        <dbReference type="ARBA" id="ARBA00043266"/>
    </source>
</evidence>
<feature type="signal peptide" evidence="6">
    <location>
        <begin position="1"/>
        <end position="18"/>
    </location>
</feature>
<reference evidence="8 9" key="1">
    <citation type="submission" date="2020-02" db="EMBL/GenBank/DDBJ databases">
        <title>A chromosome-scale genome assembly of the black bullhead catfish (Ameiurus melas).</title>
        <authorList>
            <person name="Wen M."/>
            <person name="Zham M."/>
            <person name="Cabau C."/>
            <person name="Klopp C."/>
            <person name="Donnadieu C."/>
            <person name="Roques C."/>
            <person name="Bouchez O."/>
            <person name="Lampietro C."/>
            <person name="Jouanno E."/>
            <person name="Herpin A."/>
            <person name="Louis A."/>
            <person name="Berthelot C."/>
            <person name="Parey E."/>
            <person name="Roest-Crollius H."/>
            <person name="Braasch I."/>
            <person name="Postlethwait J."/>
            <person name="Robinson-Rechavi M."/>
            <person name="Echchiki A."/>
            <person name="Begum T."/>
            <person name="Montfort J."/>
            <person name="Schartl M."/>
            <person name="Bobe J."/>
            <person name="Guiguen Y."/>
        </authorList>
    </citation>
    <scope>NUCLEOTIDE SEQUENCE [LARGE SCALE GENOMIC DNA]</scope>
    <source>
        <strain evidence="8">M_S1</strain>
        <tissue evidence="8">Blood</tissue>
    </source>
</reference>
<accession>A0A7J6B406</accession>
<keyword evidence="9" id="KW-1185">Reference proteome</keyword>
<dbReference type="InterPro" id="IPR013783">
    <property type="entry name" value="Ig-like_fold"/>
</dbReference>
<dbReference type="PROSITE" id="PS50835">
    <property type="entry name" value="IG_LIKE"/>
    <property type="match status" value="1"/>
</dbReference>
<dbReference type="Pfam" id="PF07686">
    <property type="entry name" value="V-set"/>
    <property type="match status" value="1"/>
</dbReference>
<organism evidence="8 9">
    <name type="scientific">Ameiurus melas</name>
    <name type="common">Black bullhead</name>
    <name type="synonym">Silurus melas</name>
    <dbReference type="NCBI Taxonomy" id="219545"/>
    <lineage>
        <taxon>Eukaryota</taxon>
        <taxon>Metazoa</taxon>
        <taxon>Chordata</taxon>
        <taxon>Craniata</taxon>
        <taxon>Vertebrata</taxon>
        <taxon>Euteleostomi</taxon>
        <taxon>Actinopterygii</taxon>
        <taxon>Neopterygii</taxon>
        <taxon>Teleostei</taxon>
        <taxon>Ostariophysi</taxon>
        <taxon>Siluriformes</taxon>
        <taxon>Ictaluridae</taxon>
        <taxon>Ameiurus</taxon>
    </lineage>
</organism>
<keyword evidence="3" id="KW-0675">Receptor</keyword>
<feature type="non-terminal residue" evidence="8">
    <location>
        <position position="1"/>
    </location>
</feature>
<dbReference type="GO" id="GO:0002250">
    <property type="term" value="P:adaptive immune response"/>
    <property type="evidence" value="ECO:0007669"/>
    <property type="project" value="UniProtKB-KW"/>
</dbReference>
<evidence type="ECO:0000256" key="2">
    <source>
        <dbReference type="ARBA" id="ARBA00023130"/>
    </source>
</evidence>
<protein>
    <recommendedName>
        <fullName evidence="7">Ig-like domain-containing protein</fullName>
    </recommendedName>
</protein>
<dbReference type="InterPro" id="IPR003599">
    <property type="entry name" value="Ig_sub"/>
</dbReference>
<keyword evidence="1 6" id="KW-0732">Signal</keyword>
<evidence type="ECO:0000256" key="4">
    <source>
        <dbReference type="ARBA" id="ARBA00023319"/>
    </source>
</evidence>
<dbReference type="GO" id="GO:0042101">
    <property type="term" value="C:T cell receptor complex"/>
    <property type="evidence" value="ECO:0007669"/>
    <property type="project" value="UniProtKB-KW"/>
</dbReference>
<dbReference type="EMBL" id="JAAGNN010000005">
    <property type="protein sequence ID" value="KAF4089740.1"/>
    <property type="molecule type" value="Genomic_DNA"/>
</dbReference>
<keyword evidence="2" id="KW-1064">Adaptive immunity</keyword>
<dbReference type="Gene3D" id="2.60.40.10">
    <property type="entry name" value="Immunoglobulins"/>
    <property type="match status" value="1"/>
</dbReference>
<dbReference type="InterPro" id="IPR051287">
    <property type="entry name" value="TCR_variable_region"/>
</dbReference>
<dbReference type="SUPFAM" id="SSF48726">
    <property type="entry name" value="Immunoglobulin"/>
    <property type="match status" value="1"/>
</dbReference>
<keyword evidence="5" id="KW-0391">Immunity</keyword>
<dbReference type="InterPro" id="IPR007110">
    <property type="entry name" value="Ig-like_dom"/>
</dbReference>
<keyword evidence="4" id="KW-0393">Immunoglobulin domain</keyword>
<comment type="caution">
    <text evidence="8">The sequence shown here is derived from an EMBL/GenBank/DDBJ whole genome shotgun (WGS) entry which is preliminary data.</text>
</comment>
<feature type="chain" id="PRO_5029449360" description="Ig-like domain-containing protein" evidence="6">
    <location>
        <begin position="19"/>
        <end position="153"/>
    </location>
</feature>
<dbReference type="SMART" id="SM00406">
    <property type="entry name" value="IGv"/>
    <property type="match status" value="1"/>
</dbReference>
<dbReference type="PANTHER" id="PTHR19367:SF18">
    <property type="entry name" value="T CELL RECEPTOR ALPHA VARIABLE 16"/>
    <property type="match status" value="1"/>
</dbReference>
<evidence type="ECO:0000313" key="9">
    <source>
        <dbReference type="Proteomes" id="UP000593565"/>
    </source>
</evidence>
<evidence type="ECO:0000313" key="8">
    <source>
        <dbReference type="EMBL" id="KAF4089740.1"/>
    </source>
</evidence>
<proteinExistence type="predicted"/>
<name>A0A7J6B406_AMEME</name>
<evidence type="ECO:0000256" key="1">
    <source>
        <dbReference type="ARBA" id="ARBA00022729"/>
    </source>
</evidence>
<dbReference type="InterPro" id="IPR036179">
    <property type="entry name" value="Ig-like_dom_sf"/>
</dbReference>
<evidence type="ECO:0000259" key="7">
    <source>
        <dbReference type="PROSITE" id="PS50835"/>
    </source>
</evidence>
<feature type="domain" description="Ig-like" evidence="7">
    <location>
        <begin position="23"/>
        <end position="110"/>
    </location>
</feature>
<evidence type="ECO:0000256" key="6">
    <source>
        <dbReference type="SAM" id="SignalP"/>
    </source>
</evidence>
<dbReference type="Proteomes" id="UP000593565">
    <property type="component" value="Unassembled WGS sequence"/>
</dbReference>